<name>A0A2Z7A961_9LAMI</name>
<protein>
    <submittedName>
        <fullName evidence="1">WAS/WASL-interacting protein family member 1-like</fullName>
    </submittedName>
</protein>
<gene>
    <name evidence="1" type="ORF">F511_22276</name>
</gene>
<sequence>MFKNYCKFMGFQSKKKLKSSLSTNNTQAYPLSIENKIWTAWSTQIGKVNMTYMNNLDFDGQTKSTQIWNTKSDLKRAPLVKCEVFENEIQMTCSNADVDFSRCVLISSCSNADVDFSRWFISAYPAVARDQLLRVISCWYVSCDDLQRALRDWSDDVLMRGRAAIQSHLPDGLVALMRRVVNYHSSWVGQQQVELLMHLVPLGLLCCLPVCGSGFPGYSAGRGFDQAGGAPGGI</sequence>
<proteinExistence type="predicted"/>
<evidence type="ECO:0000313" key="2">
    <source>
        <dbReference type="Proteomes" id="UP000250235"/>
    </source>
</evidence>
<accession>A0A2Z7A961</accession>
<dbReference type="Proteomes" id="UP000250235">
    <property type="component" value="Unassembled WGS sequence"/>
</dbReference>
<organism evidence="1 2">
    <name type="scientific">Dorcoceras hygrometricum</name>
    <dbReference type="NCBI Taxonomy" id="472368"/>
    <lineage>
        <taxon>Eukaryota</taxon>
        <taxon>Viridiplantae</taxon>
        <taxon>Streptophyta</taxon>
        <taxon>Embryophyta</taxon>
        <taxon>Tracheophyta</taxon>
        <taxon>Spermatophyta</taxon>
        <taxon>Magnoliopsida</taxon>
        <taxon>eudicotyledons</taxon>
        <taxon>Gunneridae</taxon>
        <taxon>Pentapetalae</taxon>
        <taxon>asterids</taxon>
        <taxon>lamiids</taxon>
        <taxon>Lamiales</taxon>
        <taxon>Gesneriaceae</taxon>
        <taxon>Didymocarpoideae</taxon>
        <taxon>Trichosporeae</taxon>
        <taxon>Loxocarpinae</taxon>
        <taxon>Dorcoceras</taxon>
    </lineage>
</organism>
<dbReference type="AlphaFoldDB" id="A0A2Z7A961"/>
<dbReference type="EMBL" id="KV017493">
    <property type="protein sequence ID" value="KZV18220.1"/>
    <property type="molecule type" value="Genomic_DNA"/>
</dbReference>
<keyword evidence="2" id="KW-1185">Reference proteome</keyword>
<evidence type="ECO:0000313" key="1">
    <source>
        <dbReference type="EMBL" id="KZV18220.1"/>
    </source>
</evidence>
<reference evidence="1 2" key="1">
    <citation type="journal article" date="2015" name="Proc. Natl. Acad. Sci. U.S.A.">
        <title>The resurrection genome of Boea hygrometrica: A blueprint for survival of dehydration.</title>
        <authorList>
            <person name="Xiao L."/>
            <person name="Yang G."/>
            <person name="Zhang L."/>
            <person name="Yang X."/>
            <person name="Zhao S."/>
            <person name="Ji Z."/>
            <person name="Zhou Q."/>
            <person name="Hu M."/>
            <person name="Wang Y."/>
            <person name="Chen M."/>
            <person name="Xu Y."/>
            <person name="Jin H."/>
            <person name="Xiao X."/>
            <person name="Hu G."/>
            <person name="Bao F."/>
            <person name="Hu Y."/>
            <person name="Wan P."/>
            <person name="Li L."/>
            <person name="Deng X."/>
            <person name="Kuang T."/>
            <person name="Xiang C."/>
            <person name="Zhu J.K."/>
            <person name="Oliver M.J."/>
            <person name="He Y."/>
        </authorList>
    </citation>
    <scope>NUCLEOTIDE SEQUENCE [LARGE SCALE GENOMIC DNA]</scope>
    <source>
        <strain evidence="2">cv. XS01</strain>
    </source>
</reference>